<keyword evidence="2" id="KW-1185">Reference proteome</keyword>
<evidence type="ECO:0000313" key="1">
    <source>
        <dbReference type="EMBL" id="OEK08984.1"/>
    </source>
</evidence>
<sequence>MKLLKLLLLISVVFIYESCSKDSSIEKEDFVTSNNNKEIENWIIIGDSFKFNYVDPFQEGEEINLTETNTNFGAFLSEVDELNADLKLEDDLFKGVNFKAQNIEGSIVVSNLEKVRSNDSSFFDPRNVGCLPEMENVKICRSESCVKTTLAKLVGSMSSGDSFSVHRKKLGVTIYANSQLKKEAYPFSSGLTDESLDGI</sequence>
<accession>A0A1E5TC83</accession>
<organism evidence="1 2">
    <name type="scientific">Flavivirga aquatica</name>
    <dbReference type="NCBI Taxonomy" id="1849968"/>
    <lineage>
        <taxon>Bacteria</taxon>
        <taxon>Pseudomonadati</taxon>
        <taxon>Bacteroidota</taxon>
        <taxon>Flavobacteriia</taxon>
        <taxon>Flavobacteriales</taxon>
        <taxon>Flavobacteriaceae</taxon>
        <taxon>Flavivirga</taxon>
    </lineage>
</organism>
<evidence type="ECO:0000313" key="2">
    <source>
        <dbReference type="Proteomes" id="UP000095713"/>
    </source>
</evidence>
<protein>
    <submittedName>
        <fullName evidence="1">Uncharacterized protein</fullName>
    </submittedName>
</protein>
<dbReference type="AlphaFoldDB" id="A0A1E5TC83"/>
<comment type="caution">
    <text evidence="1">The sequence shown here is derived from an EMBL/GenBank/DDBJ whole genome shotgun (WGS) entry which is preliminary data.</text>
</comment>
<dbReference type="Proteomes" id="UP000095713">
    <property type="component" value="Unassembled WGS sequence"/>
</dbReference>
<dbReference type="EMBL" id="MDJD01000014">
    <property type="protein sequence ID" value="OEK08984.1"/>
    <property type="molecule type" value="Genomic_DNA"/>
</dbReference>
<name>A0A1E5TC83_9FLAO</name>
<reference evidence="1 2" key="1">
    <citation type="submission" date="2016-05" db="EMBL/GenBank/DDBJ databases">
        <title>Draft Genome Sequence of Algibacter sp. Strain SK-16 Isolated from the Surface Water of Aburatsubo Inlet.</title>
        <authorList>
            <person name="Wong S.-K."/>
            <person name="Yoshizawa S."/>
            <person name="Nakajima Y."/>
            <person name="Ogura Y."/>
            <person name="Tetsuya H."/>
            <person name="Hamasaki K."/>
        </authorList>
    </citation>
    <scope>NUCLEOTIDE SEQUENCE [LARGE SCALE GENOMIC DNA]</scope>
    <source>
        <strain evidence="1 2">SK-16</strain>
    </source>
</reference>
<gene>
    <name evidence="1" type="ORF">A8C32_13890</name>
</gene>
<dbReference type="STRING" id="1849968.A8C32_13890"/>
<proteinExistence type="predicted"/>